<proteinExistence type="predicted"/>
<keyword evidence="1" id="KW-0472">Membrane</keyword>
<keyword evidence="1" id="KW-0812">Transmembrane</keyword>
<name>X1LKB7_9ZZZZ</name>
<reference evidence="2" key="1">
    <citation type="journal article" date="2014" name="Front. Microbiol.">
        <title>High frequency of phylogenetically diverse reductive dehalogenase-homologous genes in deep subseafloor sedimentary metagenomes.</title>
        <authorList>
            <person name="Kawai M."/>
            <person name="Futagami T."/>
            <person name="Toyoda A."/>
            <person name="Takaki Y."/>
            <person name="Nishi S."/>
            <person name="Hori S."/>
            <person name="Arai W."/>
            <person name="Tsubouchi T."/>
            <person name="Morono Y."/>
            <person name="Uchiyama I."/>
            <person name="Ito T."/>
            <person name="Fujiyama A."/>
            <person name="Inagaki F."/>
            <person name="Takami H."/>
        </authorList>
    </citation>
    <scope>NUCLEOTIDE SEQUENCE</scope>
    <source>
        <strain evidence="2">Expedition CK06-06</strain>
    </source>
</reference>
<feature type="transmembrane region" description="Helical" evidence="1">
    <location>
        <begin position="50"/>
        <end position="69"/>
    </location>
</feature>
<organism evidence="2">
    <name type="scientific">marine sediment metagenome</name>
    <dbReference type="NCBI Taxonomy" id="412755"/>
    <lineage>
        <taxon>unclassified sequences</taxon>
        <taxon>metagenomes</taxon>
        <taxon>ecological metagenomes</taxon>
    </lineage>
</organism>
<dbReference type="EMBL" id="BARV01019754">
    <property type="protein sequence ID" value="GAI19822.1"/>
    <property type="molecule type" value="Genomic_DNA"/>
</dbReference>
<comment type="caution">
    <text evidence="2">The sequence shown here is derived from an EMBL/GenBank/DDBJ whole genome shotgun (WGS) entry which is preliminary data.</text>
</comment>
<accession>X1LKB7</accession>
<evidence type="ECO:0000256" key="1">
    <source>
        <dbReference type="SAM" id="Phobius"/>
    </source>
</evidence>
<gene>
    <name evidence="2" type="ORF">S06H3_33129</name>
</gene>
<protein>
    <submittedName>
        <fullName evidence="2">Uncharacterized protein</fullName>
    </submittedName>
</protein>
<keyword evidence="1" id="KW-1133">Transmembrane helix</keyword>
<sequence length="83" mass="10085">GEVYDYPEGRRFINSLPLEGDLSFRTYYKVSFKEVVKPFIRRILKDKSFAIFYVILFCLTFLFWVKIVLKRQKISKKERIEHS</sequence>
<evidence type="ECO:0000313" key="2">
    <source>
        <dbReference type="EMBL" id="GAI19822.1"/>
    </source>
</evidence>
<dbReference type="AlphaFoldDB" id="X1LKB7"/>
<feature type="non-terminal residue" evidence="2">
    <location>
        <position position="1"/>
    </location>
</feature>